<sequence>MCGMCRVCRSLAGHSAPSDKAQGILVCHAQEECGQPPMEDRIVGGVDAKQGAWPWQVDIQTTKDGHVCGGSIINSEWVLSAAHCFPNPYDLSGYTLYLGRLKLNGWNPNELSRQVTRVVIPSSYTDPKSGQDMALLQLDSPVPWSKHIHPICLPDAGTDFSGDISCFVTGWGNIRDGVSLSGVGTLQQVQVPIISTSSCQAMYSQSSETVDILYDMICAGYQEGGKDSCQGDSGGPLVCKMQNGTWVQAGVVSFGLGCAAANQPGIYAKVSTFSSFLRNNIPDIQLYGRGDHSLASGVAVLTSFLATLLMAHLFR</sequence>
<evidence type="ECO:0000256" key="7">
    <source>
        <dbReference type="RuleBase" id="RU363034"/>
    </source>
</evidence>
<dbReference type="InterPro" id="IPR001314">
    <property type="entry name" value="Peptidase_S1A"/>
</dbReference>
<dbReference type="STRING" id="8010.ENSELUP00000027898"/>
<dbReference type="PROSITE" id="PS00135">
    <property type="entry name" value="TRYPSIN_SER"/>
    <property type="match status" value="1"/>
</dbReference>
<keyword evidence="11" id="KW-1185">Reference proteome</keyword>
<evidence type="ECO:0000256" key="4">
    <source>
        <dbReference type="ARBA" id="ARBA00022825"/>
    </source>
</evidence>
<evidence type="ECO:0000313" key="11">
    <source>
        <dbReference type="Proteomes" id="UP000265140"/>
    </source>
</evidence>
<dbReference type="SMART" id="SM00020">
    <property type="entry name" value="Tryp_SPc"/>
    <property type="match status" value="1"/>
</dbReference>
<organism evidence="10 11">
    <name type="scientific">Esox lucius</name>
    <name type="common">Northern pike</name>
    <dbReference type="NCBI Taxonomy" id="8010"/>
    <lineage>
        <taxon>Eukaryota</taxon>
        <taxon>Metazoa</taxon>
        <taxon>Chordata</taxon>
        <taxon>Craniata</taxon>
        <taxon>Vertebrata</taxon>
        <taxon>Euteleostomi</taxon>
        <taxon>Actinopterygii</taxon>
        <taxon>Neopterygii</taxon>
        <taxon>Teleostei</taxon>
        <taxon>Protacanthopterygii</taxon>
        <taxon>Esociformes</taxon>
        <taxon>Esocidae</taxon>
        <taxon>Esox</taxon>
    </lineage>
</organism>
<dbReference type="PROSITE" id="PS50240">
    <property type="entry name" value="TRYPSIN_DOM"/>
    <property type="match status" value="1"/>
</dbReference>
<dbReference type="FunFam" id="2.40.10.10:FF:000024">
    <property type="entry name" value="Serine protease 53"/>
    <property type="match status" value="1"/>
</dbReference>
<dbReference type="OMA" id="NPHESSH"/>
<dbReference type="Pfam" id="PF00089">
    <property type="entry name" value="Trypsin"/>
    <property type="match status" value="1"/>
</dbReference>
<dbReference type="PROSITE" id="PS00134">
    <property type="entry name" value="TRYPSIN_HIS"/>
    <property type="match status" value="1"/>
</dbReference>
<reference evidence="10" key="2">
    <citation type="submission" date="2020-02" db="EMBL/GenBank/DDBJ databases">
        <title>Esox lucius (northern pike) genome, fEsoLuc1, primary haplotype.</title>
        <authorList>
            <person name="Myers G."/>
            <person name="Karagic N."/>
            <person name="Meyer A."/>
            <person name="Pippel M."/>
            <person name="Reichard M."/>
            <person name="Winkler S."/>
            <person name="Tracey A."/>
            <person name="Sims Y."/>
            <person name="Howe K."/>
            <person name="Rhie A."/>
            <person name="Formenti G."/>
            <person name="Durbin R."/>
            <person name="Fedrigo O."/>
            <person name="Jarvis E.D."/>
        </authorList>
    </citation>
    <scope>NUCLEOTIDE SEQUENCE [LARGE SCALE GENOMIC DNA]</scope>
</reference>
<dbReference type="GO" id="GO:0004252">
    <property type="term" value="F:serine-type endopeptidase activity"/>
    <property type="evidence" value="ECO:0007669"/>
    <property type="project" value="InterPro"/>
</dbReference>
<accession>A0A3P8ZHG3</accession>
<dbReference type="GO" id="GO:0006508">
    <property type="term" value="P:proteolysis"/>
    <property type="evidence" value="ECO:0007669"/>
    <property type="project" value="UniProtKB-KW"/>
</dbReference>
<dbReference type="InterPro" id="IPR001254">
    <property type="entry name" value="Trypsin_dom"/>
</dbReference>
<name>A0A3P8ZHG3_ESOLU</name>
<reference evidence="10" key="4">
    <citation type="submission" date="2025-09" db="UniProtKB">
        <authorList>
            <consortium name="Ensembl"/>
        </authorList>
    </citation>
    <scope>IDENTIFICATION</scope>
</reference>
<keyword evidence="1 7" id="KW-0645">Protease</keyword>
<feature type="domain" description="Peptidase S1" evidence="9">
    <location>
        <begin position="42"/>
        <end position="282"/>
    </location>
</feature>
<keyword evidence="8" id="KW-0472">Membrane</keyword>
<dbReference type="InterPro" id="IPR018114">
    <property type="entry name" value="TRYPSIN_HIS"/>
</dbReference>
<dbReference type="AlphaFoldDB" id="A0A3P8ZHG3"/>
<keyword evidence="8" id="KW-1133">Transmembrane helix</keyword>
<evidence type="ECO:0000256" key="3">
    <source>
        <dbReference type="ARBA" id="ARBA00022801"/>
    </source>
</evidence>
<keyword evidence="6" id="KW-0325">Glycoprotein</keyword>
<dbReference type="CDD" id="cd00190">
    <property type="entry name" value="Tryp_SPc"/>
    <property type="match status" value="1"/>
</dbReference>
<dbReference type="Gene3D" id="2.40.10.10">
    <property type="entry name" value="Trypsin-like serine proteases"/>
    <property type="match status" value="1"/>
</dbReference>
<keyword evidence="8" id="KW-0812">Transmembrane</keyword>
<dbReference type="Bgee" id="ENSELUG00000001255">
    <property type="expression patterns" value="Expressed in pharyngeal gill and 12 other cell types or tissues"/>
</dbReference>
<dbReference type="Proteomes" id="UP000265140">
    <property type="component" value="Chromosome 5"/>
</dbReference>
<dbReference type="OrthoDB" id="546450at2759"/>
<dbReference type="SUPFAM" id="SSF50494">
    <property type="entry name" value="Trypsin-like serine proteases"/>
    <property type="match status" value="1"/>
</dbReference>
<dbReference type="InterPro" id="IPR009003">
    <property type="entry name" value="Peptidase_S1_PA"/>
</dbReference>
<dbReference type="PANTHER" id="PTHR24253">
    <property type="entry name" value="TRANSMEMBRANE PROTEASE SERINE"/>
    <property type="match status" value="1"/>
</dbReference>
<keyword evidence="4 7" id="KW-0720">Serine protease</keyword>
<evidence type="ECO:0000256" key="8">
    <source>
        <dbReference type="SAM" id="Phobius"/>
    </source>
</evidence>
<feature type="transmembrane region" description="Helical" evidence="8">
    <location>
        <begin position="294"/>
        <end position="314"/>
    </location>
</feature>
<evidence type="ECO:0000313" key="10">
    <source>
        <dbReference type="Ensembl" id="ENSELUP00000027898.2"/>
    </source>
</evidence>
<protein>
    <recommendedName>
        <fullName evidence="9">Peptidase S1 domain-containing protein</fullName>
    </recommendedName>
</protein>
<keyword evidence="2" id="KW-0732">Signal</keyword>
<evidence type="ECO:0000256" key="1">
    <source>
        <dbReference type="ARBA" id="ARBA00022670"/>
    </source>
</evidence>
<reference evidence="11" key="1">
    <citation type="journal article" date="2014" name="PLoS ONE">
        <title>The genome and linkage map of the northern pike (Esox lucius): conserved synteny revealed between the salmonid sister group and the Neoteleostei.</title>
        <authorList>
            <person name="Rondeau E.B."/>
            <person name="Minkley D.R."/>
            <person name="Leong J.S."/>
            <person name="Messmer A.M."/>
            <person name="Jantzen J.R."/>
            <person name="von Schalburg K.R."/>
            <person name="Lemon C."/>
            <person name="Bird N.H."/>
            <person name="Koop B.F."/>
        </authorList>
    </citation>
    <scope>NUCLEOTIDE SEQUENCE</scope>
</reference>
<dbReference type="InParanoid" id="A0A3P8ZHG3"/>
<dbReference type="GeneTree" id="ENSGT00940000166391"/>
<keyword evidence="3 7" id="KW-0378">Hydrolase</keyword>
<keyword evidence="5" id="KW-1015">Disulfide bond</keyword>
<dbReference type="InterPro" id="IPR033116">
    <property type="entry name" value="TRYPSIN_SER"/>
</dbReference>
<dbReference type="Ensembl" id="ENSELUT00000014757.3">
    <property type="protein sequence ID" value="ENSELUP00000027898.2"/>
    <property type="gene ID" value="ENSELUG00000001255.3"/>
</dbReference>
<evidence type="ECO:0000256" key="6">
    <source>
        <dbReference type="ARBA" id="ARBA00023180"/>
    </source>
</evidence>
<dbReference type="PANTHER" id="PTHR24253:SF144">
    <property type="entry name" value="CHYMOTRYPSIN-LIKE PROTEASE CTRL-1-RELATED"/>
    <property type="match status" value="1"/>
</dbReference>
<proteinExistence type="predicted"/>
<evidence type="ECO:0000256" key="5">
    <source>
        <dbReference type="ARBA" id="ARBA00023157"/>
    </source>
</evidence>
<reference evidence="10" key="3">
    <citation type="submission" date="2025-08" db="UniProtKB">
        <authorList>
            <consortium name="Ensembl"/>
        </authorList>
    </citation>
    <scope>IDENTIFICATION</scope>
</reference>
<dbReference type="PRINTS" id="PR00722">
    <property type="entry name" value="CHYMOTRYPSIN"/>
</dbReference>
<evidence type="ECO:0000256" key="2">
    <source>
        <dbReference type="ARBA" id="ARBA00022729"/>
    </source>
</evidence>
<evidence type="ECO:0000259" key="9">
    <source>
        <dbReference type="PROSITE" id="PS50240"/>
    </source>
</evidence>
<dbReference type="InterPro" id="IPR043504">
    <property type="entry name" value="Peptidase_S1_PA_chymotrypsin"/>
</dbReference>